<organism evidence="5 6">
    <name type="scientific">Weissella confusa</name>
    <name type="common">Lactobacillus confusus</name>
    <dbReference type="NCBI Taxonomy" id="1583"/>
    <lineage>
        <taxon>Bacteria</taxon>
        <taxon>Bacillati</taxon>
        <taxon>Bacillota</taxon>
        <taxon>Bacilli</taxon>
        <taxon>Lactobacillales</taxon>
        <taxon>Lactobacillaceae</taxon>
        <taxon>Weissella</taxon>
    </lineage>
</organism>
<protein>
    <submittedName>
        <fullName evidence="5">LysM peptidoglycan-binding domain-containing protein</fullName>
    </submittedName>
</protein>
<dbReference type="Proteomes" id="UP000728106">
    <property type="component" value="Unassembled WGS sequence"/>
</dbReference>
<keyword evidence="2" id="KW-1133">Transmembrane helix</keyword>
<reference evidence="5 6" key="2">
    <citation type="journal article" date="2021" name="Int. J. Food Microbiol.">
        <title>Safety demonstration of a microbial species for use in the food chain: Weissella confusa.</title>
        <authorList>
            <person name="Bourdichon F."/>
            <person name="Patrone V."/>
            <person name="Fontana A."/>
            <person name="Milani G."/>
            <person name="Morelli L."/>
        </authorList>
    </citation>
    <scope>NUCLEOTIDE SEQUENCE [LARGE SCALE GENOMIC DNA]</scope>
    <source>
        <strain evidence="4">CCUG 30943</strain>
        <strain evidence="5 6">CCUG 43002</strain>
    </source>
</reference>
<accession>A0A1K0FVP3</accession>
<keyword evidence="6" id="KW-1185">Reference proteome</keyword>
<comment type="caution">
    <text evidence="5">The sequence shown here is derived from an EMBL/GenBank/DDBJ whole genome shotgun (WGS) entry which is preliminary data.</text>
</comment>
<dbReference type="CDD" id="cd00118">
    <property type="entry name" value="LysM"/>
    <property type="match status" value="1"/>
</dbReference>
<keyword evidence="2" id="KW-0812">Transmembrane</keyword>
<feature type="compositionally biased region" description="Low complexity" evidence="1">
    <location>
        <begin position="78"/>
        <end position="105"/>
    </location>
</feature>
<evidence type="ECO:0000313" key="4">
    <source>
        <dbReference type="EMBL" id="MBJ7633337.1"/>
    </source>
</evidence>
<feature type="compositionally biased region" description="Polar residues" evidence="1">
    <location>
        <begin position="65"/>
        <end position="77"/>
    </location>
</feature>
<evidence type="ECO:0000256" key="1">
    <source>
        <dbReference type="SAM" id="MobiDB-lite"/>
    </source>
</evidence>
<feature type="compositionally biased region" description="Low complexity" evidence="1">
    <location>
        <begin position="47"/>
        <end position="56"/>
    </location>
</feature>
<dbReference type="EMBL" id="JAAOCX010000015">
    <property type="protein sequence ID" value="MBJ7633337.1"/>
    <property type="molecule type" value="Genomic_DNA"/>
</dbReference>
<proteinExistence type="predicted"/>
<dbReference type="RefSeq" id="WP_003610076.1">
    <property type="nucleotide sequence ID" value="NZ_ALXH01000105.1"/>
</dbReference>
<feature type="region of interest" description="Disordered" evidence="1">
    <location>
        <begin position="40"/>
        <end position="105"/>
    </location>
</feature>
<dbReference type="EMBL" id="JAAOCP010000015">
    <property type="protein sequence ID" value="MBJ7639726.1"/>
    <property type="molecule type" value="Genomic_DNA"/>
</dbReference>
<evidence type="ECO:0000259" key="3">
    <source>
        <dbReference type="PROSITE" id="PS51782"/>
    </source>
</evidence>
<gene>
    <name evidence="5" type="ORF">HAU20_10105</name>
    <name evidence="4" type="ORF">HAU43_09615</name>
</gene>
<dbReference type="InterPro" id="IPR018392">
    <property type="entry name" value="LysM"/>
</dbReference>
<dbReference type="Pfam" id="PF01476">
    <property type="entry name" value="LysM"/>
    <property type="match status" value="1"/>
</dbReference>
<reference evidence="5" key="1">
    <citation type="submission" date="2020-02" db="EMBL/GenBank/DDBJ databases">
        <authorList>
            <person name="Fontana A."/>
            <person name="Patrone V."/>
            <person name="Morelli L."/>
        </authorList>
    </citation>
    <scope>NUCLEOTIDE SEQUENCE</scope>
    <source>
        <strain evidence="4">CCUG 30943</strain>
        <strain evidence="5">CCUG 43002</strain>
    </source>
</reference>
<dbReference type="PROSITE" id="PS51782">
    <property type="entry name" value="LYSM"/>
    <property type="match status" value="1"/>
</dbReference>
<dbReference type="AlphaFoldDB" id="A0A1K0FVP3"/>
<evidence type="ECO:0000313" key="5">
    <source>
        <dbReference type="EMBL" id="MBJ7639726.1"/>
    </source>
</evidence>
<dbReference type="Gene3D" id="3.10.350.10">
    <property type="entry name" value="LysM domain"/>
    <property type="match status" value="1"/>
</dbReference>
<evidence type="ECO:0000256" key="2">
    <source>
        <dbReference type="SAM" id="Phobius"/>
    </source>
</evidence>
<dbReference type="GeneID" id="57979846"/>
<dbReference type="SUPFAM" id="SSF54106">
    <property type="entry name" value="LysM domain"/>
    <property type="match status" value="1"/>
</dbReference>
<keyword evidence="2" id="KW-0472">Membrane</keyword>
<feature type="transmembrane region" description="Helical" evidence="2">
    <location>
        <begin position="12"/>
        <end position="33"/>
    </location>
</feature>
<feature type="domain" description="LysM" evidence="3">
    <location>
        <begin position="105"/>
        <end position="149"/>
    </location>
</feature>
<evidence type="ECO:0000313" key="6">
    <source>
        <dbReference type="Proteomes" id="UP000728106"/>
    </source>
</evidence>
<dbReference type="Proteomes" id="UP000808038">
    <property type="component" value="Unassembled WGS sequence"/>
</dbReference>
<sequence>METKQPRRLKFWLLVILGYIVLFVVGFTLPVLMNSITGGAQRETTKTAKVASSSSSDQEKSASEDGSTTESEAQTGNEAASGTSSAEVAASETEAESSSSAATGTTITVPQGATAYSIAKQHGLTLAQLQALNPSVNMNALQAGEAIVVSE</sequence>
<dbReference type="InterPro" id="IPR036779">
    <property type="entry name" value="LysM_dom_sf"/>
</dbReference>
<name>A0A1K0FVP3_WEICO</name>
<dbReference type="SMART" id="SM00257">
    <property type="entry name" value="LysM"/>
    <property type="match status" value="1"/>
</dbReference>